<organism evidence="1 2">
    <name type="scientific">Taxus chinensis</name>
    <name type="common">Chinese yew</name>
    <name type="synonym">Taxus wallichiana var. chinensis</name>
    <dbReference type="NCBI Taxonomy" id="29808"/>
    <lineage>
        <taxon>Eukaryota</taxon>
        <taxon>Viridiplantae</taxon>
        <taxon>Streptophyta</taxon>
        <taxon>Embryophyta</taxon>
        <taxon>Tracheophyta</taxon>
        <taxon>Spermatophyta</taxon>
        <taxon>Pinopsida</taxon>
        <taxon>Pinidae</taxon>
        <taxon>Conifers II</taxon>
        <taxon>Cupressales</taxon>
        <taxon>Taxaceae</taxon>
        <taxon>Taxus</taxon>
    </lineage>
</organism>
<feature type="non-terminal residue" evidence="1">
    <location>
        <position position="1"/>
    </location>
</feature>
<feature type="non-terminal residue" evidence="1">
    <location>
        <position position="76"/>
    </location>
</feature>
<protein>
    <submittedName>
        <fullName evidence="1">Uncharacterized protein</fullName>
    </submittedName>
</protein>
<evidence type="ECO:0000313" key="1">
    <source>
        <dbReference type="EMBL" id="KAH9292408.1"/>
    </source>
</evidence>
<reference evidence="1 2" key="1">
    <citation type="journal article" date="2021" name="Nat. Plants">
        <title>The Taxus genome provides insights into paclitaxel biosynthesis.</title>
        <authorList>
            <person name="Xiong X."/>
            <person name="Gou J."/>
            <person name="Liao Q."/>
            <person name="Li Y."/>
            <person name="Zhou Q."/>
            <person name="Bi G."/>
            <person name="Li C."/>
            <person name="Du R."/>
            <person name="Wang X."/>
            <person name="Sun T."/>
            <person name="Guo L."/>
            <person name="Liang H."/>
            <person name="Lu P."/>
            <person name="Wu Y."/>
            <person name="Zhang Z."/>
            <person name="Ro D.K."/>
            <person name="Shang Y."/>
            <person name="Huang S."/>
            <person name="Yan J."/>
        </authorList>
    </citation>
    <scope>NUCLEOTIDE SEQUENCE [LARGE SCALE GENOMIC DNA]</scope>
    <source>
        <strain evidence="1">Ta-2019</strain>
    </source>
</reference>
<accession>A0AA38C444</accession>
<proteinExistence type="predicted"/>
<sequence>EDSDKPEPNQLLHELYPENQSLKYTMMETHLCSIKAVKQFRFYIPPQLSLSVLVPRYDVKSILTQQELEGSKRGKL</sequence>
<gene>
    <name evidence="1" type="ORF">KI387_042398</name>
</gene>
<comment type="caution">
    <text evidence="1">The sequence shown here is derived from an EMBL/GenBank/DDBJ whole genome shotgun (WGS) entry which is preliminary data.</text>
</comment>
<evidence type="ECO:0000313" key="2">
    <source>
        <dbReference type="Proteomes" id="UP000824469"/>
    </source>
</evidence>
<name>A0AA38C444_TAXCH</name>
<dbReference type="Proteomes" id="UP000824469">
    <property type="component" value="Unassembled WGS sequence"/>
</dbReference>
<dbReference type="AlphaFoldDB" id="A0AA38C444"/>
<keyword evidence="2" id="KW-1185">Reference proteome</keyword>
<dbReference type="EMBL" id="JAHRHJ020003144">
    <property type="protein sequence ID" value="KAH9292408.1"/>
    <property type="molecule type" value="Genomic_DNA"/>
</dbReference>